<reference evidence="11 12" key="1">
    <citation type="submission" date="2016-03" db="EMBL/GenBank/DDBJ databases">
        <authorList>
            <person name="Ploux O."/>
        </authorList>
    </citation>
    <scope>NUCLEOTIDE SEQUENCE [LARGE SCALE GENOMIC DNA]</scope>
    <source>
        <strain evidence="11 12">UAMH 11012</strain>
    </source>
</reference>
<proteinExistence type="predicted"/>
<dbReference type="InterPro" id="IPR013099">
    <property type="entry name" value="K_chnl_dom"/>
</dbReference>
<feature type="transmembrane region" description="Helical" evidence="9">
    <location>
        <begin position="270"/>
        <end position="289"/>
    </location>
</feature>
<gene>
    <name evidence="11" type="ORF">PAC_14000</name>
</gene>
<evidence type="ECO:0000256" key="1">
    <source>
        <dbReference type="ARBA" id="ARBA00004141"/>
    </source>
</evidence>
<dbReference type="OrthoDB" id="3556181at2759"/>
<dbReference type="GO" id="GO:0005886">
    <property type="term" value="C:plasma membrane"/>
    <property type="evidence" value="ECO:0007669"/>
    <property type="project" value="TreeGrafter"/>
</dbReference>
<feature type="transmembrane region" description="Helical" evidence="9">
    <location>
        <begin position="392"/>
        <end position="416"/>
    </location>
</feature>
<keyword evidence="3 9" id="KW-0812">Transmembrane</keyword>
<name>A0A1L7XGC9_9HELO</name>
<dbReference type="GO" id="GO:0022841">
    <property type="term" value="F:potassium ion leak channel activity"/>
    <property type="evidence" value="ECO:0007669"/>
    <property type="project" value="TreeGrafter"/>
</dbReference>
<accession>A0A1L7XGC9</accession>
<feature type="transmembrane region" description="Helical" evidence="9">
    <location>
        <begin position="89"/>
        <end position="113"/>
    </location>
</feature>
<feature type="transmembrane region" description="Helical" evidence="9">
    <location>
        <begin position="167"/>
        <end position="192"/>
    </location>
</feature>
<evidence type="ECO:0000256" key="4">
    <source>
        <dbReference type="ARBA" id="ARBA00022989"/>
    </source>
</evidence>
<keyword evidence="5" id="KW-0406">Ion transport</keyword>
<dbReference type="PANTHER" id="PTHR11003:SF291">
    <property type="entry name" value="IP11374P"/>
    <property type="match status" value="1"/>
</dbReference>
<feature type="region of interest" description="Disordered" evidence="8">
    <location>
        <begin position="505"/>
        <end position="525"/>
    </location>
</feature>
<feature type="region of interest" description="Disordered" evidence="8">
    <location>
        <begin position="574"/>
        <end position="633"/>
    </location>
</feature>
<feature type="transmembrane region" description="Helical" evidence="9">
    <location>
        <begin position="423"/>
        <end position="441"/>
    </location>
</feature>
<sequence>MSQRPAKMEINDSGHVLNMKTTEDEREAIIKAQDSLGREWFTITAFPLFAGTFGPIASALNICALVQPWRCEYASAEIQTDAKDIADPAWLIGINSISLVFGVAANLAIMFVGDNLTSSPAKYSFYLVLITVIGGGLASFILVALVVAASIHLRLPSPPEHAFTEAYYYAIMAAGVYFITSAFVVYTAYMLFEIRKSREGRRELSKQFAGRHRSLKILTTLFVANLLIGAAIFSKIEGWRYLDGVFWANVTILTIGFGDFKPVTHLGRSLLMPWAISGIVILFLVIYYITQVVFERGKSVWEVRIRDQERLRQIRERDGNGHRRHKYGSRLRGSASSEVSNDTINCNNNHVSTLLDPKKQSKKQRIAAERAVRERDFLTMRSILQKSSRRRIWYSVTLWLAFALFLWFFGAVLFHICERNQRWTYFTSVYFTFISLLAIGYGDDTLHSMPGKAIFVLWSLIVVPTLTMLISTGTEAIGIPYLLGMQEWFKRRVLKIEGTDGAKTDRNISHTYKSSKFPPTNLPHNTHDKNHLLIRAIKLIARDHIKHQASNSQPDYSFDDWEYVFYLMDVLEPSSDDGPSPAKEKSKNGEGEKKRVGHKENTPREKETKKRRTGMEEWQDGSQIPDWLHGKNPLNVSESSTEWMLLALMEKLESELAELRRKDGNTVIE</sequence>
<feature type="compositionally biased region" description="Polar residues" evidence="8">
    <location>
        <begin position="509"/>
        <end position="524"/>
    </location>
</feature>
<dbReference type="GO" id="GO:0030322">
    <property type="term" value="P:stabilization of membrane potential"/>
    <property type="evidence" value="ECO:0007669"/>
    <property type="project" value="TreeGrafter"/>
</dbReference>
<feature type="transmembrane region" description="Helical" evidence="9">
    <location>
        <begin position="213"/>
        <end position="233"/>
    </location>
</feature>
<feature type="transmembrane region" description="Helical" evidence="9">
    <location>
        <begin position="40"/>
        <end position="69"/>
    </location>
</feature>
<feature type="transmembrane region" description="Helical" evidence="9">
    <location>
        <begin position="453"/>
        <end position="483"/>
    </location>
</feature>
<dbReference type="PANTHER" id="PTHR11003">
    <property type="entry name" value="POTASSIUM CHANNEL, SUBFAMILY K"/>
    <property type="match status" value="1"/>
</dbReference>
<dbReference type="GO" id="GO:0015271">
    <property type="term" value="F:outward rectifier potassium channel activity"/>
    <property type="evidence" value="ECO:0007669"/>
    <property type="project" value="TreeGrafter"/>
</dbReference>
<evidence type="ECO:0000256" key="6">
    <source>
        <dbReference type="ARBA" id="ARBA00023136"/>
    </source>
</evidence>
<feature type="domain" description="Potassium channel" evidence="10">
    <location>
        <begin position="223"/>
        <end position="294"/>
    </location>
</feature>
<keyword evidence="7" id="KW-0407">Ion channel</keyword>
<feature type="domain" description="Potassium channel" evidence="10">
    <location>
        <begin position="404"/>
        <end position="476"/>
    </location>
</feature>
<dbReference type="Pfam" id="PF07885">
    <property type="entry name" value="Ion_trans_2"/>
    <property type="match status" value="2"/>
</dbReference>
<keyword evidence="12" id="KW-1185">Reference proteome</keyword>
<organism evidence="11 12">
    <name type="scientific">Phialocephala subalpina</name>
    <dbReference type="NCBI Taxonomy" id="576137"/>
    <lineage>
        <taxon>Eukaryota</taxon>
        <taxon>Fungi</taxon>
        <taxon>Dikarya</taxon>
        <taxon>Ascomycota</taxon>
        <taxon>Pezizomycotina</taxon>
        <taxon>Leotiomycetes</taxon>
        <taxon>Helotiales</taxon>
        <taxon>Mollisiaceae</taxon>
        <taxon>Phialocephala</taxon>
        <taxon>Phialocephala fortinii species complex</taxon>
    </lineage>
</organism>
<evidence type="ECO:0000256" key="8">
    <source>
        <dbReference type="SAM" id="MobiDB-lite"/>
    </source>
</evidence>
<dbReference type="STRING" id="576137.A0A1L7XGC9"/>
<evidence type="ECO:0000256" key="5">
    <source>
        <dbReference type="ARBA" id="ARBA00023065"/>
    </source>
</evidence>
<dbReference type="Proteomes" id="UP000184330">
    <property type="component" value="Unassembled WGS sequence"/>
</dbReference>
<keyword evidence="2" id="KW-0813">Transport</keyword>
<feature type="compositionally biased region" description="Basic and acidic residues" evidence="8">
    <location>
        <begin position="582"/>
        <end position="608"/>
    </location>
</feature>
<comment type="subcellular location">
    <subcellularLocation>
        <location evidence="1">Membrane</location>
        <topology evidence="1">Multi-pass membrane protein</topology>
    </subcellularLocation>
</comment>
<evidence type="ECO:0000256" key="3">
    <source>
        <dbReference type="ARBA" id="ARBA00022692"/>
    </source>
</evidence>
<feature type="transmembrane region" description="Helical" evidence="9">
    <location>
        <begin position="125"/>
        <end position="147"/>
    </location>
</feature>
<evidence type="ECO:0000256" key="2">
    <source>
        <dbReference type="ARBA" id="ARBA00022448"/>
    </source>
</evidence>
<dbReference type="EMBL" id="FJOG01000025">
    <property type="protein sequence ID" value="CZR64103.1"/>
    <property type="molecule type" value="Genomic_DNA"/>
</dbReference>
<dbReference type="Gene3D" id="1.10.287.70">
    <property type="match status" value="2"/>
</dbReference>
<evidence type="ECO:0000259" key="10">
    <source>
        <dbReference type="Pfam" id="PF07885"/>
    </source>
</evidence>
<keyword evidence="6 9" id="KW-0472">Membrane</keyword>
<evidence type="ECO:0000313" key="11">
    <source>
        <dbReference type="EMBL" id="CZR64103.1"/>
    </source>
</evidence>
<dbReference type="InterPro" id="IPR003280">
    <property type="entry name" value="2pore_dom_K_chnl"/>
</dbReference>
<keyword evidence="4 9" id="KW-1133">Transmembrane helix</keyword>
<evidence type="ECO:0000313" key="12">
    <source>
        <dbReference type="Proteomes" id="UP000184330"/>
    </source>
</evidence>
<protein>
    <recommendedName>
        <fullName evidence="10">Potassium channel domain-containing protein</fullName>
    </recommendedName>
</protein>
<evidence type="ECO:0000256" key="9">
    <source>
        <dbReference type="SAM" id="Phobius"/>
    </source>
</evidence>
<evidence type="ECO:0000256" key="7">
    <source>
        <dbReference type="ARBA" id="ARBA00023303"/>
    </source>
</evidence>
<dbReference type="SUPFAM" id="SSF81324">
    <property type="entry name" value="Voltage-gated potassium channels"/>
    <property type="match status" value="2"/>
</dbReference>
<dbReference type="AlphaFoldDB" id="A0A1L7XGC9"/>